<name>A0A0D2CVH7_9EURO</name>
<dbReference type="AlphaFoldDB" id="A0A0D2CVH7"/>
<sequence length="151" mass="16474">MAEAATSSSPRVNSYHCLCSTLILATVHDLQYLPHRTEPVRDDALILPPPIDINNSNELSITSDRPAESVLLNTVLERKAVVIRREDGFEKRRLLRCGRCKLPLGFSLEGAHSTNAEKPAEPVYLLPGGLVTTGDMSKGVKPDTPSWAQSA</sequence>
<dbReference type="RefSeq" id="XP_013314676.1">
    <property type="nucleotide sequence ID" value="XM_013459222.1"/>
</dbReference>
<reference evidence="2 3" key="1">
    <citation type="submission" date="2015-01" db="EMBL/GenBank/DDBJ databases">
        <title>The Genome Sequence of Exophiala xenobiotica CBS118157.</title>
        <authorList>
            <consortium name="The Broad Institute Genomics Platform"/>
            <person name="Cuomo C."/>
            <person name="de Hoog S."/>
            <person name="Gorbushina A."/>
            <person name="Stielow B."/>
            <person name="Teixiera M."/>
            <person name="Abouelleil A."/>
            <person name="Chapman S.B."/>
            <person name="Priest M."/>
            <person name="Young S.K."/>
            <person name="Wortman J."/>
            <person name="Nusbaum C."/>
            <person name="Birren B."/>
        </authorList>
    </citation>
    <scope>NUCLEOTIDE SEQUENCE [LARGE SCALE GENOMIC DNA]</scope>
    <source>
        <strain evidence="2 3">CBS 118157</strain>
    </source>
</reference>
<gene>
    <name evidence="2" type="ORF">PV05_06478</name>
</gene>
<accession>A0A0D2CVH7</accession>
<dbReference type="GeneID" id="25328386"/>
<proteinExistence type="predicted"/>
<keyword evidence="3" id="KW-1185">Reference proteome</keyword>
<feature type="domain" description="STEEP1" evidence="1">
    <location>
        <begin position="8"/>
        <end position="138"/>
    </location>
</feature>
<dbReference type="EMBL" id="KN847320">
    <property type="protein sequence ID" value="KIW54092.1"/>
    <property type="molecule type" value="Genomic_DNA"/>
</dbReference>
<protein>
    <recommendedName>
        <fullName evidence="1">STEEP1 domain-containing protein</fullName>
    </recommendedName>
</protein>
<dbReference type="Proteomes" id="UP000054342">
    <property type="component" value="Unassembled WGS sequence"/>
</dbReference>
<dbReference type="Pfam" id="PF25809">
    <property type="entry name" value="STEEP1"/>
    <property type="match status" value="1"/>
</dbReference>
<evidence type="ECO:0000259" key="1">
    <source>
        <dbReference type="Pfam" id="PF25809"/>
    </source>
</evidence>
<organism evidence="2 3">
    <name type="scientific">Exophiala xenobiotica</name>
    <dbReference type="NCBI Taxonomy" id="348802"/>
    <lineage>
        <taxon>Eukaryota</taxon>
        <taxon>Fungi</taxon>
        <taxon>Dikarya</taxon>
        <taxon>Ascomycota</taxon>
        <taxon>Pezizomycotina</taxon>
        <taxon>Eurotiomycetes</taxon>
        <taxon>Chaetothyriomycetidae</taxon>
        <taxon>Chaetothyriales</taxon>
        <taxon>Herpotrichiellaceae</taxon>
        <taxon>Exophiala</taxon>
    </lineage>
</organism>
<dbReference type="HOGENOM" id="CLU_099097_1_0_1"/>
<dbReference type="OrthoDB" id="418131at2759"/>
<evidence type="ECO:0000313" key="3">
    <source>
        <dbReference type="Proteomes" id="UP000054342"/>
    </source>
</evidence>
<evidence type="ECO:0000313" key="2">
    <source>
        <dbReference type="EMBL" id="KIW54092.1"/>
    </source>
</evidence>
<dbReference type="InterPro" id="IPR057965">
    <property type="entry name" value="STEEP1_dom"/>
</dbReference>
<dbReference type="STRING" id="348802.A0A0D2CVH7"/>